<dbReference type="GO" id="GO:0005829">
    <property type="term" value="C:cytosol"/>
    <property type="evidence" value="ECO:0007669"/>
    <property type="project" value="TreeGrafter"/>
</dbReference>
<dbReference type="PANTHER" id="PTHR23355">
    <property type="entry name" value="RIBONUCLEASE"/>
    <property type="match status" value="1"/>
</dbReference>
<comment type="catalytic activity">
    <reaction evidence="1 7">
        <text>Exonucleolytic cleavage in the 3'- to 5'-direction to yield nucleoside 5'-phosphates.</text>
        <dbReference type="EC" id="3.1.13.1"/>
    </reaction>
</comment>
<dbReference type="FunFam" id="2.40.50.140:FF:000227">
    <property type="entry name" value="Ribonuclease R"/>
    <property type="match status" value="1"/>
</dbReference>
<keyword evidence="6 7" id="KW-0694">RNA-binding</keyword>
<evidence type="ECO:0000313" key="10">
    <source>
        <dbReference type="EMBL" id="MBO8477210.1"/>
    </source>
</evidence>
<dbReference type="PROSITE" id="PS50126">
    <property type="entry name" value="S1"/>
    <property type="match status" value="1"/>
</dbReference>
<dbReference type="GO" id="GO:0003723">
    <property type="term" value="F:RNA binding"/>
    <property type="evidence" value="ECO:0007669"/>
    <property type="project" value="UniProtKB-UniRule"/>
</dbReference>
<dbReference type="PANTHER" id="PTHR23355:SF9">
    <property type="entry name" value="DIS3-LIKE EXONUCLEASE 2"/>
    <property type="match status" value="1"/>
</dbReference>
<dbReference type="Proteomes" id="UP000823598">
    <property type="component" value="Unassembled WGS sequence"/>
</dbReference>
<dbReference type="EC" id="3.1.13.1" evidence="7"/>
<name>A0A9D9IRW0_9BACT</name>
<dbReference type="SMART" id="SM00316">
    <property type="entry name" value="S1"/>
    <property type="match status" value="1"/>
</dbReference>
<keyword evidence="4 7" id="KW-0378">Hydrolase</keyword>
<dbReference type="Pfam" id="PF00575">
    <property type="entry name" value="S1"/>
    <property type="match status" value="1"/>
</dbReference>
<dbReference type="InterPro" id="IPR022966">
    <property type="entry name" value="RNase_II/R_CS"/>
</dbReference>
<evidence type="ECO:0000256" key="7">
    <source>
        <dbReference type="HAMAP-Rule" id="MF_01895"/>
    </source>
</evidence>
<comment type="similarity">
    <text evidence="7">Belongs to the RNR ribonuclease family. RNase R subfamily.</text>
</comment>
<comment type="caution">
    <text evidence="10">The sequence shown here is derived from an EMBL/GenBank/DDBJ whole genome shotgun (WGS) entry which is preliminary data.</text>
</comment>
<evidence type="ECO:0000256" key="6">
    <source>
        <dbReference type="ARBA" id="ARBA00022884"/>
    </source>
</evidence>
<evidence type="ECO:0000256" key="2">
    <source>
        <dbReference type="ARBA" id="ARBA00022490"/>
    </source>
</evidence>
<accession>A0A9D9IRW0</accession>
<comment type="subcellular location">
    <subcellularLocation>
        <location evidence="7">Cytoplasm</location>
    </subcellularLocation>
</comment>
<proteinExistence type="inferred from homology"/>
<dbReference type="NCBIfam" id="TIGR02063">
    <property type="entry name" value="RNase_R"/>
    <property type="match status" value="1"/>
</dbReference>
<protein>
    <recommendedName>
        <fullName evidence="7">Ribonuclease R</fullName>
        <shortName evidence="7">RNase R</shortName>
        <ecNumber evidence="7">3.1.13.1</ecNumber>
    </recommendedName>
</protein>
<dbReference type="EMBL" id="JADIMC010000114">
    <property type="protein sequence ID" value="MBO8477210.1"/>
    <property type="molecule type" value="Genomic_DNA"/>
</dbReference>
<dbReference type="HAMAP" id="MF_01895">
    <property type="entry name" value="RNase_R"/>
    <property type="match status" value="1"/>
</dbReference>
<feature type="region of interest" description="Disordered" evidence="8">
    <location>
        <begin position="718"/>
        <end position="755"/>
    </location>
</feature>
<dbReference type="GO" id="GO:0006402">
    <property type="term" value="P:mRNA catabolic process"/>
    <property type="evidence" value="ECO:0007669"/>
    <property type="project" value="TreeGrafter"/>
</dbReference>
<evidence type="ECO:0000259" key="9">
    <source>
        <dbReference type="PROSITE" id="PS50126"/>
    </source>
</evidence>
<evidence type="ECO:0000256" key="3">
    <source>
        <dbReference type="ARBA" id="ARBA00022722"/>
    </source>
</evidence>
<reference evidence="10" key="2">
    <citation type="journal article" date="2021" name="PeerJ">
        <title>Extensive microbial diversity within the chicken gut microbiome revealed by metagenomics and culture.</title>
        <authorList>
            <person name="Gilroy R."/>
            <person name="Ravi A."/>
            <person name="Getino M."/>
            <person name="Pursley I."/>
            <person name="Horton D.L."/>
            <person name="Alikhan N.F."/>
            <person name="Baker D."/>
            <person name="Gharbi K."/>
            <person name="Hall N."/>
            <person name="Watson M."/>
            <person name="Adriaenssens E.M."/>
            <person name="Foster-Nyarko E."/>
            <person name="Jarju S."/>
            <person name="Secka A."/>
            <person name="Antonio M."/>
            <person name="Oren A."/>
            <person name="Chaudhuri R.R."/>
            <person name="La Ragione R."/>
            <person name="Hildebrand F."/>
            <person name="Pallen M.J."/>
        </authorList>
    </citation>
    <scope>NUCLEOTIDE SEQUENCE</scope>
    <source>
        <strain evidence="10">6919</strain>
    </source>
</reference>
<dbReference type="InterPro" id="IPR011805">
    <property type="entry name" value="RNase_R"/>
</dbReference>
<dbReference type="InterPro" id="IPR040476">
    <property type="entry name" value="CSD2"/>
</dbReference>
<sequence>MTTSNKSQIAKKNEFKERIINYFNEHKKGSYNYKQVSVALGIDGRKNQYMVADLLDDLTEGGFLIELIPGKYQASEITSTSEGTFVRRSNGKNSVLIDNSDVPIFVAERNSMHALNGDRVKVLLCAQRRGAEPEAKVVEVIEKKDQVFIGTLKVDKNFAFLSTDSKYLASDIFIPKNKLKGGCTGDKAIARIVQWNDDDKSPIGEVVDVLGRTGENNSEMNAILAEFGLPYVYPKNVEAAANKIDAGITPEEIARREDFRGVTTFTIDPRDAKDFDDALSIRRLDNGNWEVGVHIADVTHYVLPGSIIDKEAEKRATSVYLVDRTVPMLPERLCNGICSLRPDEEKLAFSCIFELDEYANIINHRICRTVIKSDRRFTYEEAQEVIETGKGDFAEEILELDKLAKILRKRRFDNGAVNFDRFEVRFEIDETGHPVSVYFKVSKDANKLIEEFMLLANKQVATEIGKPKGKKKPKPFVYRIHDNPDPDKMANFSEIAARFGYKVKTKGKASEVNNSLNKMLVSVKGHAEENLLSILAIRSMAKAVYSTVNIGHYGLAFDYYTHFTSPIRRYPDMMVHRLLDRYLNGGRAVSKDKLEGECKHSSDMEQLAANAERASIKYKQVEYMSDRLGQVYEGTVSGVTEWGLYVEIDENKCEGMVPIRDLADDYYEFDEKNYCLIGRRYRHMYQLGDKLTIQVARADLNKKQLDFAIVDEVGESPVLDKSGNVVKPSKEKSKKSTSNKSQAKLSQKKSKRKRR</sequence>
<keyword evidence="2 7" id="KW-0963">Cytoplasm</keyword>
<reference evidence="10" key="1">
    <citation type="submission" date="2020-10" db="EMBL/GenBank/DDBJ databases">
        <authorList>
            <person name="Gilroy R."/>
        </authorList>
    </citation>
    <scope>NUCLEOTIDE SEQUENCE</scope>
    <source>
        <strain evidence="10">6919</strain>
    </source>
</reference>
<dbReference type="InterPro" id="IPR001900">
    <property type="entry name" value="RNase_II/R"/>
</dbReference>
<comment type="function">
    <text evidence="7">3'-5' exoribonuclease that releases 5'-nucleoside monophosphates and is involved in maturation of structured RNAs.</text>
</comment>
<evidence type="ECO:0000256" key="5">
    <source>
        <dbReference type="ARBA" id="ARBA00022839"/>
    </source>
</evidence>
<dbReference type="AlphaFoldDB" id="A0A9D9IRW0"/>
<dbReference type="SMART" id="SM00955">
    <property type="entry name" value="RNB"/>
    <property type="match status" value="1"/>
</dbReference>
<dbReference type="InterPro" id="IPR012340">
    <property type="entry name" value="NA-bd_OB-fold"/>
</dbReference>
<evidence type="ECO:0000313" key="11">
    <source>
        <dbReference type="Proteomes" id="UP000823598"/>
    </source>
</evidence>
<dbReference type="InterPro" id="IPR003029">
    <property type="entry name" value="S1_domain"/>
</dbReference>
<dbReference type="SUPFAM" id="SSF50249">
    <property type="entry name" value="Nucleic acid-binding proteins"/>
    <property type="match status" value="3"/>
</dbReference>
<dbReference type="NCBIfam" id="TIGR00358">
    <property type="entry name" value="3_prime_RNase"/>
    <property type="match status" value="1"/>
</dbReference>
<evidence type="ECO:0000256" key="4">
    <source>
        <dbReference type="ARBA" id="ARBA00022801"/>
    </source>
</evidence>
<dbReference type="CDD" id="cd04471">
    <property type="entry name" value="S1_RNase_R"/>
    <property type="match status" value="1"/>
</dbReference>
<dbReference type="Pfam" id="PF00773">
    <property type="entry name" value="RNB"/>
    <property type="match status" value="1"/>
</dbReference>
<dbReference type="Pfam" id="PF17876">
    <property type="entry name" value="CSD2"/>
    <property type="match status" value="1"/>
</dbReference>
<feature type="compositionally biased region" description="Basic residues" evidence="8">
    <location>
        <begin position="746"/>
        <end position="755"/>
    </location>
</feature>
<gene>
    <name evidence="7 10" type="primary">rnr</name>
    <name evidence="10" type="ORF">IAB88_09495</name>
</gene>
<dbReference type="GO" id="GO:0008859">
    <property type="term" value="F:exoribonuclease II activity"/>
    <property type="evidence" value="ECO:0007669"/>
    <property type="project" value="UniProtKB-UniRule"/>
</dbReference>
<dbReference type="Gene3D" id="2.40.50.140">
    <property type="entry name" value="Nucleic acid-binding proteins"/>
    <property type="match status" value="2"/>
</dbReference>
<dbReference type="InterPro" id="IPR050180">
    <property type="entry name" value="RNR_Ribonuclease"/>
</dbReference>
<evidence type="ECO:0000256" key="8">
    <source>
        <dbReference type="SAM" id="MobiDB-lite"/>
    </source>
</evidence>
<keyword evidence="5 7" id="KW-0269">Exonuclease</keyword>
<organism evidence="10 11">
    <name type="scientific">Candidatus Limisoma faecipullorum</name>
    <dbReference type="NCBI Taxonomy" id="2840854"/>
    <lineage>
        <taxon>Bacteria</taxon>
        <taxon>Pseudomonadati</taxon>
        <taxon>Bacteroidota</taxon>
        <taxon>Bacteroidia</taxon>
        <taxon>Bacteroidales</taxon>
        <taxon>Candidatus Limisoma</taxon>
    </lineage>
</organism>
<dbReference type="PROSITE" id="PS01175">
    <property type="entry name" value="RIBONUCLEASE_II"/>
    <property type="match status" value="1"/>
</dbReference>
<dbReference type="InterPro" id="IPR004476">
    <property type="entry name" value="RNase_II/RNase_R"/>
</dbReference>
<evidence type="ECO:0000256" key="1">
    <source>
        <dbReference type="ARBA" id="ARBA00001849"/>
    </source>
</evidence>
<keyword evidence="3 7" id="KW-0540">Nuclease</keyword>
<feature type="domain" description="S1 motif" evidence="9">
    <location>
        <begin position="629"/>
        <end position="710"/>
    </location>
</feature>